<dbReference type="InterPro" id="IPR049371">
    <property type="entry name" value="GspD-like_N0"/>
</dbReference>
<dbReference type="InterPro" id="IPR013356">
    <property type="entry name" value="T2SS_GspD"/>
</dbReference>
<dbReference type="InterPro" id="IPR004846">
    <property type="entry name" value="T2SS/T3SS_dom"/>
</dbReference>
<reference evidence="14 15" key="1">
    <citation type="submission" date="2016-03" db="EMBL/GenBank/DDBJ databases">
        <title>Deep-sea bacteria in the southern Pacific.</title>
        <authorList>
            <person name="Tang K."/>
        </authorList>
    </citation>
    <scope>NUCLEOTIDE SEQUENCE [LARGE SCALE GENOMIC DNA]</scope>
    <source>
        <strain evidence="14 15">JLT2016</strain>
    </source>
</reference>
<dbReference type="Pfam" id="PF03958">
    <property type="entry name" value="Secretin_N"/>
    <property type="match status" value="3"/>
</dbReference>
<keyword evidence="5" id="KW-0812">Transmembrane</keyword>
<dbReference type="RefSeq" id="WP_076624505.1">
    <property type="nucleotide sequence ID" value="NZ_CP014796.1"/>
</dbReference>
<evidence type="ECO:0000313" key="15">
    <source>
        <dbReference type="Proteomes" id="UP000186559"/>
    </source>
</evidence>
<feature type="domain" description="NolW-like" evidence="12">
    <location>
        <begin position="255"/>
        <end position="317"/>
    </location>
</feature>
<evidence type="ECO:0000256" key="10">
    <source>
        <dbReference type="RuleBase" id="RU004004"/>
    </source>
</evidence>
<evidence type="ECO:0000256" key="6">
    <source>
        <dbReference type="ARBA" id="ARBA00022729"/>
    </source>
</evidence>
<keyword evidence="9" id="KW-0998">Cell outer membrane</keyword>
<evidence type="ECO:0000256" key="5">
    <source>
        <dbReference type="ARBA" id="ARBA00022692"/>
    </source>
</evidence>
<dbReference type="AlphaFoldDB" id="A0A1U7D9A8"/>
<keyword evidence="7" id="KW-0653">Protein transport</keyword>
<dbReference type="Gene3D" id="3.55.50.30">
    <property type="match status" value="1"/>
</dbReference>
<dbReference type="GO" id="GO:0015627">
    <property type="term" value="C:type II protein secretion system complex"/>
    <property type="evidence" value="ECO:0007669"/>
    <property type="project" value="InterPro"/>
</dbReference>
<accession>A0A1U7D9A8</accession>
<dbReference type="KEGG" id="tpro:Ga0080559_TMP3923"/>
<feature type="domain" description="NolW-like" evidence="12">
    <location>
        <begin position="324"/>
        <end position="444"/>
    </location>
</feature>
<dbReference type="Gene3D" id="3.30.1370.120">
    <property type="match status" value="3"/>
</dbReference>
<dbReference type="PANTHER" id="PTHR30332:SF25">
    <property type="entry name" value="SECRETIN XPSD"/>
    <property type="match status" value="1"/>
</dbReference>
<dbReference type="Pfam" id="PF00263">
    <property type="entry name" value="Secretin"/>
    <property type="match status" value="1"/>
</dbReference>
<dbReference type="PRINTS" id="PR00811">
    <property type="entry name" value="BCTERIALGSPD"/>
</dbReference>
<evidence type="ECO:0000256" key="4">
    <source>
        <dbReference type="ARBA" id="ARBA00022452"/>
    </source>
</evidence>
<dbReference type="GO" id="GO:0015628">
    <property type="term" value="P:protein secretion by the type II secretion system"/>
    <property type="evidence" value="ECO:0007669"/>
    <property type="project" value="InterPro"/>
</dbReference>
<keyword evidence="4" id="KW-1134">Transmembrane beta strand</keyword>
<dbReference type="PRINTS" id="PR01032">
    <property type="entry name" value="PHAGEIV"/>
</dbReference>
<dbReference type="InterPro" id="IPR038591">
    <property type="entry name" value="NolW-like_sf"/>
</dbReference>
<dbReference type="InterPro" id="IPR050810">
    <property type="entry name" value="Bact_Secretion_Sys_Channel"/>
</dbReference>
<evidence type="ECO:0000256" key="2">
    <source>
        <dbReference type="ARBA" id="ARBA00006980"/>
    </source>
</evidence>
<evidence type="ECO:0000259" key="13">
    <source>
        <dbReference type="Pfam" id="PF21305"/>
    </source>
</evidence>
<evidence type="ECO:0000256" key="1">
    <source>
        <dbReference type="ARBA" id="ARBA00004442"/>
    </source>
</evidence>
<proteinExistence type="inferred from homology"/>
<feature type="domain" description="NolW-like" evidence="12">
    <location>
        <begin position="190"/>
        <end position="247"/>
    </location>
</feature>
<keyword evidence="3 10" id="KW-0813">Transport</keyword>
<evidence type="ECO:0000256" key="7">
    <source>
        <dbReference type="ARBA" id="ARBA00022927"/>
    </source>
</evidence>
<keyword evidence="15" id="KW-1185">Reference proteome</keyword>
<dbReference type="InterPro" id="IPR005644">
    <property type="entry name" value="NolW-like"/>
</dbReference>
<evidence type="ECO:0000256" key="8">
    <source>
        <dbReference type="ARBA" id="ARBA00023136"/>
    </source>
</evidence>
<organism evidence="14 15">
    <name type="scientific">Salipiger profundus</name>
    <dbReference type="NCBI Taxonomy" id="1229727"/>
    <lineage>
        <taxon>Bacteria</taxon>
        <taxon>Pseudomonadati</taxon>
        <taxon>Pseudomonadota</taxon>
        <taxon>Alphaproteobacteria</taxon>
        <taxon>Rhodobacterales</taxon>
        <taxon>Roseobacteraceae</taxon>
        <taxon>Salipiger</taxon>
    </lineage>
</organism>
<sequence>MIWSLAGVALIGCSEVQEKYGFRTLGVPRPVSVSEPDNPQAGLRSVGFARMGAQGRDALTRDVYDYGGGSRTWGGGPMLRVDTDAAGRNMTLNFVEASIREVVDAVLGETLEVPYVFDERVSGTVTARTTDAIPRATVIPMLENILALHGAAMIEDQGVYHIVPRDAVRNLPKTVVTPGSHPIGRGAGVYVIPLSHASAASVSEVVTGQVGEGSQLAVDTTRNIMIFTGPETEARAIMELASVLDVDVLADKSFALFPVQRASAESIVGELQTMFESEGEAVRFLPVNRLNAVLVVSRQRSTLARVGRWVDRLDKADTRAGMQTFVYYAKNSRAVELASVLSQAFGATTVSSAGADAGRVAPGLEPALLQTSASVEGNEAATAEIVAEAAPALAAAEARGSGGTSTSGIRVVADDRHNALVIMATSEQIRLVRDVLDRIDVMPLQVLIEATIAEVTLNDDLKYGVQWALSQGNYNINWANTATGAIGAAYPGSNLSYRNPDAQAVLSALSEITEVQVVSSPQLMVLDNQSARLQIGDQVPVLTQSATSTNNADAVVVNSVQYVDTGVIFEVTPRVNASGLVTLDILQEVSDPSGTSASTIQSPTIQQRRIQSTVAVQSGATVGLGGLIRDRSSRGESGVPVLKDVPGLGNLFKTNSRSGDRTELLVLITPRVIRNPAQAWEVAQELRQRVRLLR</sequence>
<gene>
    <name evidence="14" type="ORF">Ga0080559_TMP3923</name>
</gene>
<evidence type="ECO:0000313" key="14">
    <source>
        <dbReference type="EMBL" id="APX24719.1"/>
    </source>
</evidence>
<evidence type="ECO:0000256" key="9">
    <source>
        <dbReference type="ARBA" id="ARBA00023237"/>
    </source>
</evidence>
<dbReference type="Proteomes" id="UP000186559">
    <property type="component" value="Chromosome"/>
</dbReference>
<evidence type="ECO:0000259" key="12">
    <source>
        <dbReference type="Pfam" id="PF03958"/>
    </source>
</evidence>
<evidence type="ECO:0000259" key="11">
    <source>
        <dbReference type="Pfam" id="PF00263"/>
    </source>
</evidence>
<comment type="similarity">
    <text evidence="2">Belongs to the bacterial secretin family. GSP D subfamily.</text>
</comment>
<dbReference type="STRING" id="1229727.Ga0080559_TMP3923"/>
<feature type="domain" description="Type II/III secretion system secretin-like" evidence="11">
    <location>
        <begin position="508"/>
        <end position="674"/>
    </location>
</feature>
<dbReference type="InterPro" id="IPR001775">
    <property type="entry name" value="GspD/PilQ"/>
</dbReference>
<dbReference type="Pfam" id="PF21305">
    <property type="entry name" value="type_II_gspD_N0"/>
    <property type="match status" value="1"/>
</dbReference>
<protein>
    <submittedName>
        <fullName evidence="14">Type II secretion system protein D (GspD)</fullName>
    </submittedName>
</protein>
<keyword evidence="6" id="KW-0732">Signal</keyword>
<keyword evidence="8" id="KW-0472">Membrane</keyword>
<comment type="subcellular location">
    <subcellularLocation>
        <location evidence="1 10">Cell outer membrane</location>
    </subcellularLocation>
</comment>
<name>A0A1U7D9A8_9RHOB</name>
<dbReference type="PANTHER" id="PTHR30332">
    <property type="entry name" value="PROBABLE GENERAL SECRETION PATHWAY PROTEIN D"/>
    <property type="match status" value="1"/>
</dbReference>
<evidence type="ECO:0000256" key="3">
    <source>
        <dbReference type="ARBA" id="ARBA00022448"/>
    </source>
</evidence>
<feature type="domain" description="GspD-like N0" evidence="13">
    <location>
        <begin position="92"/>
        <end position="162"/>
    </location>
</feature>
<dbReference type="NCBIfam" id="TIGR02517">
    <property type="entry name" value="type_II_gspD"/>
    <property type="match status" value="1"/>
</dbReference>
<dbReference type="EMBL" id="CP014796">
    <property type="protein sequence ID" value="APX24719.1"/>
    <property type="molecule type" value="Genomic_DNA"/>
</dbReference>
<dbReference type="GO" id="GO:0009279">
    <property type="term" value="C:cell outer membrane"/>
    <property type="evidence" value="ECO:0007669"/>
    <property type="project" value="UniProtKB-SubCell"/>
</dbReference>